<comment type="cofactor">
    <cofactor evidence="1">
        <name>Ca(2+)</name>
        <dbReference type="ChEBI" id="CHEBI:29108"/>
    </cofactor>
</comment>
<keyword evidence="3" id="KW-0964">Secreted</keyword>
<evidence type="ECO:0000256" key="4">
    <source>
        <dbReference type="ARBA" id="ARBA00022737"/>
    </source>
</evidence>
<evidence type="ECO:0000259" key="6">
    <source>
        <dbReference type="Pfam" id="PF08548"/>
    </source>
</evidence>
<dbReference type="PROSITE" id="PS00330">
    <property type="entry name" value="HEMOLYSIN_CALCIUM"/>
    <property type="match status" value="4"/>
</dbReference>
<dbReference type="InterPro" id="IPR011049">
    <property type="entry name" value="Serralysin-like_metalloprot_C"/>
</dbReference>
<evidence type="ECO:0000313" key="9">
    <source>
        <dbReference type="Proteomes" id="UP000244496"/>
    </source>
</evidence>
<dbReference type="GO" id="GO:0005615">
    <property type="term" value="C:extracellular space"/>
    <property type="evidence" value="ECO:0007669"/>
    <property type="project" value="InterPro"/>
</dbReference>
<dbReference type="Pfam" id="PF00353">
    <property type="entry name" value="HemolysinCabind"/>
    <property type="match status" value="3"/>
</dbReference>
<evidence type="ECO:0000256" key="3">
    <source>
        <dbReference type="ARBA" id="ARBA00022525"/>
    </source>
</evidence>
<comment type="subcellular location">
    <subcellularLocation>
        <location evidence="2">Secreted</location>
    </subcellularLocation>
</comment>
<dbReference type="InterPro" id="IPR044016">
    <property type="entry name" value="Big_13"/>
</dbReference>
<dbReference type="Gene3D" id="2.60.40.10">
    <property type="entry name" value="Immunoglobulins"/>
    <property type="match status" value="1"/>
</dbReference>
<dbReference type="EMBL" id="CP028918">
    <property type="protein sequence ID" value="AWB48226.1"/>
    <property type="molecule type" value="Genomic_DNA"/>
</dbReference>
<feature type="compositionally biased region" description="Low complexity" evidence="5">
    <location>
        <begin position="269"/>
        <end position="283"/>
    </location>
</feature>
<dbReference type="InterPro" id="IPR050557">
    <property type="entry name" value="RTX_toxin/Mannuronan_C5-epim"/>
</dbReference>
<dbReference type="SUPFAM" id="SSF51120">
    <property type="entry name" value="beta-Roll"/>
    <property type="match status" value="3"/>
</dbReference>
<evidence type="ECO:0000259" key="7">
    <source>
        <dbReference type="Pfam" id="PF19077"/>
    </source>
</evidence>
<dbReference type="Gene3D" id="2.150.10.10">
    <property type="entry name" value="Serralysin-like metalloprotease, C-terminal"/>
    <property type="match status" value="3"/>
</dbReference>
<dbReference type="RefSeq" id="WP_108435045.1">
    <property type="nucleotide sequence ID" value="NZ_CP028918.1"/>
</dbReference>
<dbReference type="OrthoDB" id="733404at2"/>
<dbReference type="Pfam" id="PF19077">
    <property type="entry name" value="Big_13"/>
    <property type="match status" value="1"/>
</dbReference>
<evidence type="ECO:0000256" key="1">
    <source>
        <dbReference type="ARBA" id="ARBA00001913"/>
    </source>
</evidence>
<dbReference type="PANTHER" id="PTHR38340:SF1">
    <property type="entry name" value="S-LAYER PROTEIN"/>
    <property type="match status" value="1"/>
</dbReference>
<feature type="domain" description="Bacterial Ig-like" evidence="7">
    <location>
        <begin position="281"/>
        <end position="368"/>
    </location>
</feature>
<reference evidence="8 9" key="1">
    <citation type="submission" date="2018-04" db="EMBL/GenBank/DDBJ databases">
        <title>Genome sequencing of Gemmobacter.</title>
        <authorList>
            <person name="Yi H."/>
            <person name="Baek M.-G."/>
        </authorList>
    </citation>
    <scope>NUCLEOTIDE SEQUENCE [LARGE SCALE GENOMIC DNA]</scope>
    <source>
        <strain evidence="8 9">HYN0069</strain>
    </source>
</reference>
<feature type="domain" description="Peptidase M10 serralysin C-terminal" evidence="6">
    <location>
        <begin position="581"/>
        <end position="723"/>
    </location>
</feature>
<dbReference type="GO" id="GO:0005509">
    <property type="term" value="F:calcium ion binding"/>
    <property type="evidence" value="ECO:0007669"/>
    <property type="project" value="InterPro"/>
</dbReference>
<proteinExistence type="predicted"/>
<organism evidence="8 9">
    <name type="scientific">Paragemmobacter aquarius</name>
    <dbReference type="NCBI Taxonomy" id="2169400"/>
    <lineage>
        <taxon>Bacteria</taxon>
        <taxon>Pseudomonadati</taxon>
        <taxon>Pseudomonadota</taxon>
        <taxon>Alphaproteobacteria</taxon>
        <taxon>Rhodobacterales</taxon>
        <taxon>Paracoccaceae</taxon>
        <taxon>Paragemmobacter</taxon>
    </lineage>
</organism>
<gene>
    <name evidence="8" type="ORF">HYN69_06625</name>
</gene>
<accession>A0A2S0UK95</accession>
<evidence type="ECO:0000256" key="5">
    <source>
        <dbReference type="SAM" id="MobiDB-lite"/>
    </source>
</evidence>
<dbReference type="InterPro" id="IPR013783">
    <property type="entry name" value="Ig-like_fold"/>
</dbReference>
<dbReference type="PRINTS" id="PR00313">
    <property type="entry name" value="CABNDNGRPT"/>
</dbReference>
<dbReference type="AlphaFoldDB" id="A0A2S0UK95"/>
<keyword evidence="4" id="KW-0677">Repeat</keyword>
<dbReference type="Pfam" id="PF08548">
    <property type="entry name" value="Peptidase_M10_C"/>
    <property type="match status" value="1"/>
</dbReference>
<name>A0A2S0UK95_9RHOB</name>
<dbReference type="InterPro" id="IPR001343">
    <property type="entry name" value="Hemolysn_Ca-bd"/>
</dbReference>
<dbReference type="Proteomes" id="UP000244496">
    <property type="component" value="Chromosome"/>
</dbReference>
<evidence type="ECO:0000313" key="8">
    <source>
        <dbReference type="EMBL" id="AWB48226.1"/>
    </source>
</evidence>
<dbReference type="InterPro" id="IPR018511">
    <property type="entry name" value="Hemolysin-typ_Ca-bd_CS"/>
</dbReference>
<dbReference type="PANTHER" id="PTHR38340">
    <property type="entry name" value="S-LAYER PROTEIN"/>
    <property type="match status" value="1"/>
</dbReference>
<evidence type="ECO:0000256" key="2">
    <source>
        <dbReference type="ARBA" id="ARBA00004613"/>
    </source>
</evidence>
<keyword evidence="9" id="KW-1185">Reference proteome</keyword>
<dbReference type="KEGG" id="geh:HYN69_06625"/>
<dbReference type="InterPro" id="IPR013858">
    <property type="entry name" value="Peptidase_M10B_C"/>
</dbReference>
<protein>
    <submittedName>
        <fullName evidence="8">Uncharacterized protein</fullName>
    </submittedName>
</protein>
<feature type="region of interest" description="Disordered" evidence="5">
    <location>
        <begin position="267"/>
        <end position="287"/>
    </location>
</feature>
<sequence>MSKGNYDDFFDALGFRESSDRYDVVNIYGSLGRYQMGEASFVDIGLYTADANPYDNIYGGTFGGKYGVYSVDDFLKMPVAQDQAIRDYMALQYTYLGPVWAYEGQTINGTKVTLSGMLAAAHILGWDGAASWLTSGGDVVPADNFGTTIVEYATLLGSYDTPFTINHDVAESISGGSGIDSLLGRGGNDTLFGYGGDDHITGGTGNDLLDGGAGTDYCYLDVAWTAVEWLVSGSTVTFTLIDRLETDIASNFEYFVDGLGVQRSRAELTGSPPVTPPVITGVTENSGATNDKITNDVTPTFTITAQTDADSVEVFIGGVSQGYATGANGSFAFTPSANLQDGTYSVTAKAVKAAVSSAASTAFTLTIDASAPDLATMTPVDGALAVAPTANIVLTFAEAVVAGAGNIAIWQTSGGTVLQSIAIGSSQVSINGAQVTINPAADLPAGSTFHITVDAGAFRDLAGNSFAGIAGSTAFNFATAGGNVINGDSRANTLSGTAANDVMSGFANNDTLAGSAGDDVIDGGTGNDVLDGGTNTAAGDTVSYASAIGSVAVSLANTKFQNTGNAGSDKLSGFENLTGSDFNDSLAGSSGANIIAGGKGSDLILGGGGADTLRGGAGADTFDFNFASDTGNTSATRDVITDFEKGIDRIDLGTIDASTALRNNNAFVFKGQTSSFGVSADGEIRYTHENGNTIIYADTDRDSTPEFQIALTGIFDLSATDFIL</sequence>